<evidence type="ECO:0000256" key="7">
    <source>
        <dbReference type="ARBA" id="ARBA00022741"/>
    </source>
</evidence>
<evidence type="ECO:0000256" key="10">
    <source>
        <dbReference type="ARBA" id="ARBA00022840"/>
    </source>
</evidence>
<evidence type="ECO:0000256" key="11">
    <source>
        <dbReference type="ARBA" id="ARBA00022989"/>
    </source>
</evidence>
<dbReference type="FunFam" id="1.10.8.60:FF:000001">
    <property type="entry name" value="ATP-dependent zinc metalloprotease FtsH"/>
    <property type="match status" value="1"/>
</dbReference>
<dbReference type="PROSITE" id="PS00674">
    <property type="entry name" value="AAA"/>
    <property type="match status" value="1"/>
</dbReference>
<keyword evidence="6" id="KW-0479">Metal-binding</keyword>
<evidence type="ECO:0000256" key="2">
    <source>
        <dbReference type="ARBA" id="ARBA00004370"/>
    </source>
</evidence>
<evidence type="ECO:0000256" key="9">
    <source>
        <dbReference type="ARBA" id="ARBA00022833"/>
    </source>
</evidence>
<dbReference type="InterPro" id="IPR005936">
    <property type="entry name" value="FtsH"/>
</dbReference>
<dbReference type="EMBL" id="MLJW01000715">
    <property type="protein sequence ID" value="OIQ83304.1"/>
    <property type="molecule type" value="Genomic_DNA"/>
</dbReference>
<keyword evidence="8 17" id="KW-0378">Hydrolase</keyword>
<keyword evidence="9" id="KW-0862">Zinc</keyword>
<dbReference type="InterPro" id="IPR011546">
    <property type="entry name" value="Pept_M41_FtsH_extracell"/>
</dbReference>
<dbReference type="InterPro" id="IPR003960">
    <property type="entry name" value="ATPase_AAA_CS"/>
</dbReference>
<comment type="caution">
    <text evidence="17">The sequence shown here is derived from an EMBL/GenBank/DDBJ whole genome shotgun (WGS) entry which is preliminary data.</text>
</comment>
<dbReference type="InterPro" id="IPR027417">
    <property type="entry name" value="P-loop_NTPase"/>
</dbReference>
<dbReference type="PANTHER" id="PTHR43655:SF2">
    <property type="entry name" value="AFG3 LIKE MATRIX AAA PEPTIDASE SUBUNIT 2, ISOFORM A"/>
    <property type="match status" value="1"/>
</dbReference>
<evidence type="ECO:0000313" key="17">
    <source>
        <dbReference type="EMBL" id="OIQ83304.1"/>
    </source>
</evidence>
<feature type="region of interest" description="Disordered" evidence="14">
    <location>
        <begin position="1"/>
        <end position="21"/>
    </location>
</feature>
<keyword evidence="12 17" id="KW-0482">Metalloprotease</keyword>
<organism evidence="17">
    <name type="scientific">mine drainage metagenome</name>
    <dbReference type="NCBI Taxonomy" id="410659"/>
    <lineage>
        <taxon>unclassified sequences</taxon>
        <taxon>metagenomes</taxon>
        <taxon>ecological metagenomes</taxon>
    </lineage>
</organism>
<evidence type="ECO:0000256" key="13">
    <source>
        <dbReference type="ARBA" id="ARBA00023136"/>
    </source>
</evidence>
<sequence>MADERDDGGERDAKGERPRLPRLDPKAGIHIGYWVVAALVLMLVQNLWSTARDVETVPYSRFEQLLQQGALSDVQIDAQTLTGTLKDTPPGKRVRRVVAVRVDPALAAELQRYGVRYAQVYESTWLGNLLSWIVPALVFFGVWYFMVRRFADRQGGALGGGFMAIGKSRAKVYMENSTGVSYADVAGVDEAKDELKEVVDFLKDPGSHGRLGARAPKGILLVGPPGTGKTLLARAVAGEAGVPFFSISGSEFVEMFVGVGAARVRDLFEQARAKSPAIIFIDELDALGRVRGAGPFGGGHDEKEQTLNQLLVELDGFDPSSALVILAATNRPEILDPALLRAGRFDRQVLVDRPDKAGRVQILRVHVRRVQLDAAVELDDIAALTPGFSGADLANLVNEAALLATRENAASVDATHFTRAIERIVAGLEKRNRLLNSREREIVAHHEMGHALVALSLPGVDVVHKVSIIPRGVGALGYTIQRPTEDRYLMTRDELENKMAVLMGGRAAEHLVYGHWSTGAADDLAKVTDIARSMVTRYAMVDALGQVALDDSTPNLLGAPPLAAPRSYSERTAREIDCAVRDLVGAAFARAEGLLRERRALLERGARLLLEQETLTQAELVELVGGAGKLAGGGGELS</sequence>
<dbReference type="AlphaFoldDB" id="A0A1J5QIJ3"/>
<keyword evidence="5 15" id="KW-0812">Transmembrane</keyword>
<dbReference type="GO" id="GO:0016887">
    <property type="term" value="F:ATP hydrolysis activity"/>
    <property type="evidence" value="ECO:0007669"/>
    <property type="project" value="InterPro"/>
</dbReference>
<feature type="transmembrane region" description="Helical" evidence="15">
    <location>
        <begin position="129"/>
        <end position="147"/>
    </location>
</feature>
<comment type="subcellular location">
    <subcellularLocation>
        <location evidence="2">Membrane</location>
    </subcellularLocation>
</comment>
<evidence type="ECO:0000256" key="8">
    <source>
        <dbReference type="ARBA" id="ARBA00022801"/>
    </source>
</evidence>
<dbReference type="InterPro" id="IPR003593">
    <property type="entry name" value="AAA+_ATPase"/>
</dbReference>
<evidence type="ECO:0000256" key="15">
    <source>
        <dbReference type="SAM" id="Phobius"/>
    </source>
</evidence>
<keyword evidence="4 17" id="KW-0645">Protease</keyword>
<feature type="transmembrane region" description="Helical" evidence="15">
    <location>
        <begin position="27"/>
        <end position="48"/>
    </location>
</feature>
<proteinExistence type="inferred from homology"/>
<gene>
    <name evidence="17" type="primary">ftsH4_2</name>
    <name evidence="17" type="ORF">GALL_348910</name>
</gene>
<dbReference type="CDD" id="cd19501">
    <property type="entry name" value="RecA-like_FtsH"/>
    <property type="match status" value="1"/>
</dbReference>
<dbReference type="Gene3D" id="3.30.720.210">
    <property type="match status" value="1"/>
</dbReference>
<feature type="compositionally biased region" description="Basic and acidic residues" evidence="14">
    <location>
        <begin position="8"/>
        <end position="21"/>
    </location>
</feature>
<evidence type="ECO:0000256" key="12">
    <source>
        <dbReference type="ARBA" id="ARBA00023049"/>
    </source>
</evidence>
<dbReference type="EC" id="3.4.24.-" evidence="17"/>
<evidence type="ECO:0000256" key="5">
    <source>
        <dbReference type="ARBA" id="ARBA00022692"/>
    </source>
</evidence>
<dbReference type="FunFam" id="1.20.58.760:FF:000001">
    <property type="entry name" value="ATP-dependent zinc metalloprotease FtsH"/>
    <property type="match status" value="1"/>
</dbReference>
<name>A0A1J5QIJ3_9ZZZZ</name>
<evidence type="ECO:0000259" key="16">
    <source>
        <dbReference type="SMART" id="SM00382"/>
    </source>
</evidence>
<dbReference type="InterPro" id="IPR037219">
    <property type="entry name" value="Peptidase_M41-like"/>
</dbReference>
<dbReference type="GO" id="GO:0006508">
    <property type="term" value="P:proteolysis"/>
    <property type="evidence" value="ECO:0007669"/>
    <property type="project" value="UniProtKB-KW"/>
</dbReference>
<dbReference type="SUPFAM" id="SSF140990">
    <property type="entry name" value="FtsH protease domain-like"/>
    <property type="match status" value="1"/>
</dbReference>
<dbReference type="HAMAP" id="MF_01458">
    <property type="entry name" value="FtsH"/>
    <property type="match status" value="1"/>
</dbReference>
<dbReference type="Pfam" id="PF17862">
    <property type="entry name" value="AAA_lid_3"/>
    <property type="match status" value="1"/>
</dbReference>
<dbReference type="InterPro" id="IPR050928">
    <property type="entry name" value="ATP-dep_Zn_Metalloprotease"/>
</dbReference>
<dbReference type="Pfam" id="PF06480">
    <property type="entry name" value="FtsH_ext"/>
    <property type="match status" value="1"/>
</dbReference>
<dbReference type="GO" id="GO:0016020">
    <property type="term" value="C:membrane"/>
    <property type="evidence" value="ECO:0007669"/>
    <property type="project" value="UniProtKB-SubCell"/>
</dbReference>
<evidence type="ECO:0000256" key="6">
    <source>
        <dbReference type="ARBA" id="ARBA00022723"/>
    </source>
</evidence>
<protein>
    <submittedName>
        <fullName evidence="17">ATP-dependent zinc metalloprotease FtsH 4</fullName>
        <ecNumber evidence="17">3.4.24.-</ecNumber>
    </submittedName>
</protein>
<dbReference type="Gene3D" id="3.40.50.300">
    <property type="entry name" value="P-loop containing nucleotide triphosphate hydrolases"/>
    <property type="match status" value="1"/>
</dbReference>
<keyword evidence="11 15" id="KW-1133">Transmembrane helix</keyword>
<accession>A0A1J5QIJ3</accession>
<dbReference type="InterPro" id="IPR000642">
    <property type="entry name" value="Peptidase_M41"/>
</dbReference>
<dbReference type="GO" id="GO:0005524">
    <property type="term" value="F:ATP binding"/>
    <property type="evidence" value="ECO:0007669"/>
    <property type="project" value="UniProtKB-KW"/>
</dbReference>
<dbReference type="InterPro" id="IPR041569">
    <property type="entry name" value="AAA_lid_3"/>
</dbReference>
<evidence type="ECO:0000256" key="1">
    <source>
        <dbReference type="ARBA" id="ARBA00001947"/>
    </source>
</evidence>
<dbReference type="InterPro" id="IPR003959">
    <property type="entry name" value="ATPase_AAA_core"/>
</dbReference>
<dbReference type="SUPFAM" id="SSF52540">
    <property type="entry name" value="P-loop containing nucleoside triphosphate hydrolases"/>
    <property type="match status" value="1"/>
</dbReference>
<keyword evidence="7" id="KW-0547">Nucleotide-binding</keyword>
<reference evidence="17" key="1">
    <citation type="submission" date="2016-10" db="EMBL/GenBank/DDBJ databases">
        <title>Sequence of Gallionella enrichment culture.</title>
        <authorList>
            <person name="Poehlein A."/>
            <person name="Muehling M."/>
            <person name="Daniel R."/>
        </authorList>
    </citation>
    <scope>NUCLEOTIDE SEQUENCE</scope>
</reference>
<keyword evidence="13 15" id="KW-0472">Membrane</keyword>
<evidence type="ECO:0000256" key="3">
    <source>
        <dbReference type="ARBA" id="ARBA00010044"/>
    </source>
</evidence>
<comment type="similarity">
    <text evidence="3">In the C-terminal section; belongs to the peptidase M41 family.</text>
</comment>
<dbReference type="NCBIfam" id="TIGR01241">
    <property type="entry name" value="FtsH_fam"/>
    <property type="match status" value="1"/>
</dbReference>
<dbReference type="Pfam" id="PF01434">
    <property type="entry name" value="Peptidase_M41"/>
    <property type="match status" value="1"/>
</dbReference>
<feature type="domain" description="AAA+ ATPase" evidence="16">
    <location>
        <begin position="215"/>
        <end position="355"/>
    </location>
</feature>
<keyword evidence="10" id="KW-0067">ATP-binding</keyword>
<dbReference type="GO" id="GO:0004176">
    <property type="term" value="F:ATP-dependent peptidase activity"/>
    <property type="evidence" value="ECO:0007669"/>
    <property type="project" value="InterPro"/>
</dbReference>
<dbReference type="Pfam" id="PF00004">
    <property type="entry name" value="AAA"/>
    <property type="match status" value="1"/>
</dbReference>
<dbReference type="PANTHER" id="PTHR43655">
    <property type="entry name" value="ATP-DEPENDENT PROTEASE"/>
    <property type="match status" value="1"/>
</dbReference>
<dbReference type="FunFam" id="3.40.50.300:FF:000001">
    <property type="entry name" value="ATP-dependent zinc metalloprotease FtsH"/>
    <property type="match status" value="1"/>
</dbReference>
<dbReference type="Gene3D" id="1.10.8.60">
    <property type="match status" value="1"/>
</dbReference>
<dbReference type="Gene3D" id="1.20.58.760">
    <property type="entry name" value="Peptidase M41"/>
    <property type="match status" value="1"/>
</dbReference>
<evidence type="ECO:0000256" key="14">
    <source>
        <dbReference type="SAM" id="MobiDB-lite"/>
    </source>
</evidence>
<dbReference type="GO" id="GO:0008270">
    <property type="term" value="F:zinc ion binding"/>
    <property type="evidence" value="ECO:0007669"/>
    <property type="project" value="InterPro"/>
</dbReference>
<dbReference type="GO" id="GO:0004222">
    <property type="term" value="F:metalloendopeptidase activity"/>
    <property type="evidence" value="ECO:0007669"/>
    <property type="project" value="InterPro"/>
</dbReference>
<comment type="cofactor">
    <cofactor evidence="1">
        <name>Zn(2+)</name>
        <dbReference type="ChEBI" id="CHEBI:29105"/>
    </cofactor>
</comment>
<evidence type="ECO:0000256" key="4">
    <source>
        <dbReference type="ARBA" id="ARBA00022670"/>
    </source>
</evidence>
<dbReference type="SMART" id="SM00382">
    <property type="entry name" value="AAA"/>
    <property type="match status" value="1"/>
</dbReference>